<dbReference type="InterPro" id="IPR043129">
    <property type="entry name" value="ATPase_NBD"/>
</dbReference>
<feature type="domain" description="ATPase BadF/BadG/BcrA/BcrD type" evidence="1">
    <location>
        <begin position="7"/>
        <end position="252"/>
    </location>
</feature>
<dbReference type="CDD" id="cd24082">
    <property type="entry name" value="ASKHA_NBD_GspK-like"/>
    <property type="match status" value="1"/>
</dbReference>
<dbReference type="SUPFAM" id="SSF53067">
    <property type="entry name" value="Actin-like ATPase domain"/>
    <property type="match status" value="2"/>
</dbReference>
<organism evidence="2 3">
    <name type="scientific">Ideonella alba</name>
    <dbReference type="NCBI Taxonomy" id="2824118"/>
    <lineage>
        <taxon>Bacteria</taxon>
        <taxon>Pseudomonadati</taxon>
        <taxon>Pseudomonadota</taxon>
        <taxon>Betaproteobacteria</taxon>
        <taxon>Burkholderiales</taxon>
        <taxon>Sphaerotilaceae</taxon>
        <taxon>Ideonella</taxon>
    </lineage>
</organism>
<dbReference type="PANTHER" id="PTHR43190:SF3">
    <property type="entry name" value="N-ACETYL-D-GLUCOSAMINE KINASE"/>
    <property type="match status" value="1"/>
</dbReference>
<dbReference type="Pfam" id="PF01869">
    <property type="entry name" value="BcrAD_BadFG"/>
    <property type="match status" value="1"/>
</dbReference>
<dbReference type="EMBL" id="JAGQDD010000026">
    <property type="protein sequence ID" value="MBQ0933309.1"/>
    <property type="molecule type" value="Genomic_DNA"/>
</dbReference>
<dbReference type="Gene3D" id="3.30.420.40">
    <property type="match status" value="2"/>
</dbReference>
<reference evidence="2 3" key="1">
    <citation type="submission" date="2021-04" db="EMBL/GenBank/DDBJ databases">
        <title>The genome sequence of Ideonella sp. 3Y2.</title>
        <authorList>
            <person name="Liu Y."/>
        </authorList>
    </citation>
    <scope>NUCLEOTIDE SEQUENCE [LARGE SCALE GENOMIC DNA]</scope>
    <source>
        <strain evidence="2 3">3Y2</strain>
    </source>
</reference>
<evidence type="ECO:0000313" key="2">
    <source>
        <dbReference type="EMBL" id="MBQ0933309.1"/>
    </source>
</evidence>
<dbReference type="InterPro" id="IPR002731">
    <property type="entry name" value="ATPase_BadF"/>
</dbReference>
<dbReference type="Proteomes" id="UP000676246">
    <property type="component" value="Unassembled WGS sequence"/>
</dbReference>
<dbReference type="InterPro" id="IPR052519">
    <property type="entry name" value="Euk-type_GlcNAc_Kinase"/>
</dbReference>
<evidence type="ECO:0000259" key="1">
    <source>
        <dbReference type="Pfam" id="PF01869"/>
    </source>
</evidence>
<protein>
    <submittedName>
        <fullName evidence="2">ATPase</fullName>
    </submittedName>
</protein>
<dbReference type="PANTHER" id="PTHR43190">
    <property type="entry name" value="N-ACETYL-D-GLUCOSAMINE KINASE"/>
    <property type="match status" value="1"/>
</dbReference>
<evidence type="ECO:0000313" key="3">
    <source>
        <dbReference type="Proteomes" id="UP000676246"/>
    </source>
</evidence>
<sequence>MPRYLAGVDGGGTGTRVRVTDVAGTPIGHGRAGASALMHGIPSAWQAVRDALADAFAQQGQPMPPWSEIALGLGLAGANNPPWAAAFVAADPGCAALCLASDALTTLLGAHGGAPGAVVAMGTGSVGLRQDAHGARRDVGGWGFPAGDEGSGAWLGLRAAAHLQQVLDGRASADALSHAVAQRCGADPDTLRTWLGQASQGHFASLAPLVLDHAPSHALARAWVEQAAREVVRLADALVPQGELPLSLCGGLAAPLMPWLPESFRRRLQPPRGDAADGALILLRQHLAHTDA</sequence>
<keyword evidence="3" id="KW-1185">Reference proteome</keyword>
<comment type="caution">
    <text evidence="2">The sequence shown here is derived from an EMBL/GenBank/DDBJ whole genome shotgun (WGS) entry which is preliminary data.</text>
</comment>
<accession>A0A940YB61</accession>
<proteinExistence type="predicted"/>
<dbReference type="AlphaFoldDB" id="A0A940YB61"/>
<name>A0A940YB61_9BURK</name>
<gene>
    <name evidence="2" type="ORF">KAK03_22785</name>
</gene>